<gene>
    <name evidence="2" type="ORF">AB6A40_011430</name>
</gene>
<accession>A0ABD6EZ93</accession>
<feature type="transmembrane region" description="Helical" evidence="1">
    <location>
        <begin position="294"/>
        <end position="315"/>
    </location>
</feature>
<feature type="transmembrane region" description="Helical" evidence="1">
    <location>
        <begin position="29"/>
        <end position="49"/>
    </location>
</feature>
<sequence length="321" mass="36594">MVLICPYMNVVFSVDHHCEFLSTSVREGLLCPFLLCCLLNLCFLFDFVMKFVGFEFVSYIIEYRDAFLFLIYEFVFLRILFSYVFSFVAYISHLIKVILPKFEGVHSEYFPSSEIGSATRARREAGVSSDQLATYEPSSLTAGAYSSSSLNQTQEVHIVDSFATANSCELSGFHHSSILCLLKIQNSLALSDIFDIEKRIGSDRLTRNKRLSFAWLIQNSGRLYVDVNRSAKELRNVIGDQHINKELAAQILFVLISCFGRFRVWTKWNNSKEDSGSDHLEGDRGSRRTTVQSLISLTVICFFYSSFCVILNTLYCINLVV</sequence>
<keyword evidence="3" id="KW-1185">Reference proteome</keyword>
<evidence type="ECO:0000313" key="2">
    <source>
        <dbReference type="EMBL" id="MFH4984721.1"/>
    </source>
</evidence>
<evidence type="ECO:0000313" key="3">
    <source>
        <dbReference type="Proteomes" id="UP001608902"/>
    </source>
</evidence>
<organism evidence="2 3">
    <name type="scientific">Gnathostoma spinigerum</name>
    <dbReference type="NCBI Taxonomy" id="75299"/>
    <lineage>
        <taxon>Eukaryota</taxon>
        <taxon>Metazoa</taxon>
        <taxon>Ecdysozoa</taxon>
        <taxon>Nematoda</taxon>
        <taxon>Chromadorea</taxon>
        <taxon>Rhabditida</taxon>
        <taxon>Spirurina</taxon>
        <taxon>Gnathostomatomorpha</taxon>
        <taxon>Gnathostomatoidea</taxon>
        <taxon>Gnathostomatidae</taxon>
        <taxon>Gnathostoma</taxon>
    </lineage>
</organism>
<evidence type="ECO:0008006" key="4">
    <source>
        <dbReference type="Google" id="ProtNLM"/>
    </source>
</evidence>
<keyword evidence="1" id="KW-0472">Membrane</keyword>
<keyword evidence="1" id="KW-1133">Transmembrane helix</keyword>
<dbReference type="Proteomes" id="UP001608902">
    <property type="component" value="Unassembled WGS sequence"/>
</dbReference>
<feature type="transmembrane region" description="Helical" evidence="1">
    <location>
        <begin position="69"/>
        <end position="91"/>
    </location>
</feature>
<comment type="caution">
    <text evidence="2">The sequence shown here is derived from an EMBL/GenBank/DDBJ whole genome shotgun (WGS) entry which is preliminary data.</text>
</comment>
<reference evidence="2 3" key="1">
    <citation type="submission" date="2024-08" db="EMBL/GenBank/DDBJ databases">
        <title>Gnathostoma spinigerum genome.</title>
        <authorList>
            <person name="Gonzalez-Bertolin B."/>
            <person name="Monzon S."/>
            <person name="Zaballos A."/>
            <person name="Jimenez P."/>
            <person name="Dekumyoy P."/>
            <person name="Varona S."/>
            <person name="Cuesta I."/>
            <person name="Sumanam S."/>
            <person name="Adisakwattana P."/>
            <person name="Gasser R.B."/>
            <person name="Hernandez-Gonzalez A."/>
            <person name="Young N.D."/>
            <person name="Perteguer M.J."/>
        </authorList>
    </citation>
    <scope>NUCLEOTIDE SEQUENCE [LARGE SCALE GENOMIC DNA]</scope>
    <source>
        <strain evidence="2">AL3</strain>
        <tissue evidence="2">Liver</tissue>
    </source>
</reference>
<keyword evidence="1" id="KW-0812">Transmembrane</keyword>
<dbReference type="AlphaFoldDB" id="A0ABD6EZ93"/>
<proteinExistence type="predicted"/>
<protein>
    <recommendedName>
        <fullName evidence="4">Palmitoyltransferase</fullName>
    </recommendedName>
</protein>
<dbReference type="EMBL" id="JBGFUD010020495">
    <property type="protein sequence ID" value="MFH4984721.1"/>
    <property type="molecule type" value="Genomic_DNA"/>
</dbReference>
<evidence type="ECO:0000256" key="1">
    <source>
        <dbReference type="SAM" id="Phobius"/>
    </source>
</evidence>
<name>A0ABD6EZ93_9BILA</name>